<dbReference type="EMBL" id="KB468053">
    <property type="protein sequence ID" value="PCH40044.1"/>
    <property type="molecule type" value="Genomic_DNA"/>
</dbReference>
<proteinExistence type="predicted"/>
<keyword evidence="3" id="KW-1185">Reference proteome</keyword>
<accession>A0A2H3JTK9</accession>
<gene>
    <name evidence="2" type="ORF">WOLCODRAFT_136627</name>
</gene>
<evidence type="ECO:0000313" key="3">
    <source>
        <dbReference type="Proteomes" id="UP000218811"/>
    </source>
</evidence>
<reference evidence="2 3" key="1">
    <citation type="journal article" date="2012" name="Science">
        <title>The Paleozoic origin of enzymatic lignin decomposition reconstructed from 31 fungal genomes.</title>
        <authorList>
            <person name="Floudas D."/>
            <person name="Binder M."/>
            <person name="Riley R."/>
            <person name="Barry K."/>
            <person name="Blanchette R.A."/>
            <person name="Henrissat B."/>
            <person name="Martinez A.T."/>
            <person name="Otillar R."/>
            <person name="Spatafora J.W."/>
            <person name="Yadav J.S."/>
            <person name="Aerts A."/>
            <person name="Benoit I."/>
            <person name="Boyd A."/>
            <person name="Carlson A."/>
            <person name="Copeland A."/>
            <person name="Coutinho P.M."/>
            <person name="de Vries R.P."/>
            <person name="Ferreira P."/>
            <person name="Findley K."/>
            <person name="Foster B."/>
            <person name="Gaskell J."/>
            <person name="Glotzer D."/>
            <person name="Gorecki P."/>
            <person name="Heitman J."/>
            <person name="Hesse C."/>
            <person name="Hori C."/>
            <person name="Igarashi K."/>
            <person name="Jurgens J.A."/>
            <person name="Kallen N."/>
            <person name="Kersten P."/>
            <person name="Kohler A."/>
            <person name="Kuees U."/>
            <person name="Kumar T.K.A."/>
            <person name="Kuo A."/>
            <person name="LaButti K."/>
            <person name="Larrondo L.F."/>
            <person name="Lindquist E."/>
            <person name="Ling A."/>
            <person name="Lombard V."/>
            <person name="Lucas S."/>
            <person name="Lundell T."/>
            <person name="Martin R."/>
            <person name="McLaughlin D.J."/>
            <person name="Morgenstern I."/>
            <person name="Morin E."/>
            <person name="Murat C."/>
            <person name="Nagy L.G."/>
            <person name="Nolan M."/>
            <person name="Ohm R.A."/>
            <person name="Patyshakuliyeva A."/>
            <person name="Rokas A."/>
            <person name="Ruiz-Duenas F.J."/>
            <person name="Sabat G."/>
            <person name="Salamov A."/>
            <person name="Samejima M."/>
            <person name="Schmutz J."/>
            <person name="Slot J.C."/>
            <person name="St John F."/>
            <person name="Stenlid J."/>
            <person name="Sun H."/>
            <person name="Sun S."/>
            <person name="Syed K."/>
            <person name="Tsang A."/>
            <person name="Wiebenga A."/>
            <person name="Young D."/>
            <person name="Pisabarro A."/>
            <person name="Eastwood D.C."/>
            <person name="Martin F."/>
            <person name="Cullen D."/>
            <person name="Grigoriev I.V."/>
            <person name="Hibbett D.S."/>
        </authorList>
    </citation>
    <scope>NUCLEOTIDE SEQUENCE [LARGE SCALE GENOMIC DNA]</scope>
    <source>
        <strain evidence="2 3">MD-104</strain>
    </source>
</reference>
<evidence type="ECO:0000313" key="2">
    <source>
        <dbReference type="EMBL" id="PCH40044.1"/>
    </source>
</evidence>
<feature type="compositionally biased region" description="Basic residues" evidence="1">
    <location>
        <begin position="68"/>
        <end position="89"/>
    </location>
</feature>
<protein>
    <submittedName>
        <fullName evidence="2">Uncharacterized protein</fullName>
    </submittedName>
</protein>
<sequence>MSRVCLALRLTFRNYVTARTAPQRVARRRATHARERPGAQARGRANRRARGRAGRRARARHHEPQAGHRARARRRCAPRHGPARRRHNGGRGAVRSPLLFPSALQRKLFLQRRAVGGVHWRQHGLLRRHVSSAVSRRRLEHPVAQVWARSGRLDARHPRCCVAARLRILALLTRDVVQ</sequence>
<name>A0A2H3JTK9_WOLCO</name>
<dbReference type="AlphaFoldDB" id="A0A2H3JTK9"/>
<organism evidence="2 3">
    <name type="scientific">Wolfiporia cocos (strain MD-104)</name>
    <name type="common">Brown rot fungus</name>
    <dbReference type="NCBI Taxonomy" id="742152"/>
    <lineage>
        <taxon>Eukaryota</taxon>
        <taxon>Fungi</taxon>
        <taxon>Dikarya</taxon>
        <taxon>Basidiomycota</taxon>
        <taxon>Agaricomycotina</taxon>
        <taxon>Agaricomycetes</taxon>
        <taxon>Polyporales</taxon>
        <taxon>Phaeolaceae</taxon>
        <taxon>Wolfiporia</taxon>
    </lineage>
</organism>
<feature type="compositionally biased region" description="Basic residues" evidence="1">
    <location>
        <begin position="44"/>
        <end position="61"/>
    </location>
</feature>
<feature type="region of interest" description="Disordered" evidence="1">
    <location>
        <begin position="22"/>
        <end position="94"/>
    </location>
</feature>
<feature type="non-terminal residue" evidence="2">
    <location>
        <position position="178"/>
    </location>
</feature>
<dbReference type="Proteomes" id="UP000218811">
    <property type="component" value="Unassembled WGS sequence"/>
</dbReference>
<evidence type="ECO:0000256" key="1">
    <source>
        <dbReference type="SAM" id="MobiDB-lite"/>
    </source>
</evidence>